<keyword evidence="3" id="KW-0804">Transcription</keyword>
<organism evidence="5 6">
    <name type="scientific">Pseudoalteromonas fenneropenaei</name>
    <dbReference type="NCBI Taxonomy" id="1737459"/>
    <lineage>
        <taxon>Bacteria</taxon>
        <taxon>Pseudomonadati</taxon>
        <taxon>Pseudomonadota</taxon>
        <taxon>Gammaproteobacteria</taxon>
        <taxon>Alteromonadales</taxon>
        <taxon>Pseudoalteromonadaceae</taxon>
        <taxon>Pseudoalteromonas</taxon>
    </lineage>
</organism>
<dbReference type="InterPro" id="IPR016032">
    <property type="entry name" value="Sig_transdc_resp-reg_C-effctor"/>
</dbReference>
<evidence type="ECO:0000313" key="6">
    <source>
        <dbReference type="Proteomes" id="UP001595453"/>
    </source>
</evidence>
<dbReference type="PRINTS" id="PR00038">
    <property type="entry name" value="HTHLUXR"/>
</dbReference>
<dbReference type="RefSeq" id="WP_377125319.1">
    <property type="nucleotide sequence ID" value="NZ_JBHRSD010000023.1"/>
</dbReference>
<feature type="domain" description="HTH luxR-type" evidence="4">
    <location>
        <begin position="1"/>
        <end position="67"/>
    </location>
</feature>
<dbReference type="Gene3D" id="1.10.10.10">
    <property type="entry name" value="Winged helix-like DNA-binding domain superfamily/Winged helix DNA-binding domain"/>
    <property type="match status" value="1"/>
</dbReference>
<evidence type="ECO:0000256" key="1">
    <source>
        <dbReference type="ARBA" id="ARBA00023015"/>
    </source>
</evidence>
<protein>
    <submittedName>
        <fullName evidence="5">LuxR C-terminal-related transcriptional regulator</fullName>
    </submittedName>
</protein>
<dbReference type="PROSITE" id="PS00622">
    <property type="entry name" value="HTH_LUXR_1"/>
    <property type="match status" value="1"/>
</dbReference>
<dbReference type="InterPro" id="IPR036388">
    <property type="entry name" value="WH-like_DNA-bd_sf"/>
</dbReference>
<keyword evidence="6" id="KW-1185">Reference proteome</keyword>
<name>A0ABV7CLH4_9GAMM</name>
<accession>A0ABV7CLH4</accession>
<dbReference type="Proteomes" id="UP001595453">
    <property type="component" value="Unassembled WGS sequence"/>
</dbReference>
<evidence type="ECO:0000256" key="2">
    <source>
        <dbReference type="ARBA" id="ARBA00023125"/>
    </source>
</evidence>
<dbReference type="PANTHER" id="PTHR44688:SF16">
    <property type="entry name" value="DNA-BINDING TRANSCRIPTIONAL ACTIVATOR DEVR_DOSR"/>
    <property type="match status" value="1"/>
</dbReference>
<comment type="caution">
    <text evidence="5">The sequence shown here is derived from an EMBL/GenBank/DDBJ whole genome shotgun (WGS) entry which is preliminary data.</text>
</comment>
<dbReference type="PROSITE" id="PS50043">
    <property type="entry name" value="HTH_LUXR_2"/>
    <property type="match status" value="1"/>
</dbReference>
<reference evidence="6" key="1">
    <citation type="journal article" date="2019" name="Int. J. Syst. Evol. Microbiol.">
        <title>The Global Catalogue of Microorganisms (GCM) 10K type strain sequencing project: providing services to taxonomists for standard genome sequencing and annotation.</title>
        <authorList>
            <consortium name="The Broad Institute Genomics Platform"/>
            <consortium name="The Broad Institute Genome Sequencing Center for Infectious Disease"/>
            <person name="Wu L."/>
            <person name="Ma J."/>
        </authorList>
    </citation>
    <scope>NUCLEOTIDE SEQUENCE [LARGE SCALE GENOMIC DNA]</scope>
    <source>
        <strain evidence="6">KCTC 42730</strain>
    </source>
</reference>
<keyword evidence="1" id="KW-0805">Transcription regulation</keyword>
<evidence type="ECO:0000313" key="5">
    <source>
        <dbReference type="EMBL" id="MFC3033495.1"/>
    </source>
</evidence>
<dbReference type="CDD" id="cd06170">
    <property type="entry name" value="LuxR_C_like"/>
    <property type="match status" value="1"/>
</dbReference>
<evidence type="ECO:0000259" key="4">
    <source>
        <dbReference type="PROSITE" id="PS50043"/>
    </source>
</evidence>
<proteinExistence type="predicted"/>
<dbReference type="SUPFAM" id="SSF46894">
    <property type="entry name" value="C-terminal effector domain of the bipartite response regulators"/>
    <property type="match status" value="1"/>
</dbReference>
<dbReference type="EMBL" id="JBHRSD010000023">
    <property type="protein sequence ID" value="MFC3033495.1"/>
    <property type="molecule type" value="Genomic_DNA"/>
</dbReference>
<dbReference type="InterPro" id="IPR000792">
    <property type="entry name" value="Tscrpt_reg_LuxR_C"/>
</dbReference>
<gene>
    <name evidence="5" type="ORF">ACFOEE_13285</name>
</gene>
<dbReference type="SMART" id="SM00421">
    <property type="entry name" value="HTH_LUXR"/>
    <property type="match status" value="1"/>
</dbReference>
<keyword evidence="2" id="KW-0238">DNA-binding</keyword>
<evidence type="ECO:0000256" key="3">
    <source>
        <dbReference type="ARBA" id="ARBA00023163"/>
    </source>
</evidence>
<sequence>MHSIRNRLSKRECDVFRFLLSGYSYQGIAERLFITKNTVKFHASNIYKKLNVLNRIELAAQYLPLINIDIQTIEESKVK</sequence>
<dbReference type="Pfam" id="PF00196">
    <property type="entry name" value="GerE"/>
    <property type="match status" value="1"/>
</dbReference>
<dbReference type="PANTHER" id="PTHR44688">
    <property type="entry name" value="DNA-BINDING TRANSCRIPTIONAL ACTIVATOR DEVR_DOSR"/>
    <property type="match status" value="1"/>
</dbReference>